<protein>
    <submittedName>
        <fullName evidence="1">Uncharacterized protein</fullName>
    </submittedName>
</protein>
<gene>
    <name evidence="1" type="ORF">K505DRAFT_202015</name>
</gene>
<sequence>RDPDVLLHRYHEYLEVFPLKPGERKSQYHLNLLANQRNIFTRGNADHAKAVQYAKAHYWNLHTTKDV</sequence>
<name>A0A6A6WT10_9PLEO</name>
<keyword evidence="2" id="KW-1185">Reference proteome</keyword>
<organism evidence="1 2">
    <name type="scientific">Melanomma pulvis-pyrius CBS 109.77</name>
    <dbReference type="NCBI Taxonomy" id="1314802"/>
    <lineage>
        <taxon>Eukaryota</taxon>
        <taxon>Fungi</taxon>
        <taxon>Dikarya</taxon>
        <taxon>Ascomycota</taxon>
        <taxon>Pezizomycotina</taxon>
        <taxon>Dothideomycetes</taxon>
        <taxon>Pleosporomycetidae</taxon>
        <taxon>Pleosporales</taxon>
        <taxon>Melanommataceae</taxon>
        <taxon>Melanomma</taxon>
    </lineage>
</organism>
<dbReference type="OrthoDB" id="3692269at2759"/>
<accession>A0A6A6WT10</accession>
<dbReference type="AlphaFoldDB" id="A0A6A6WT10"/>
<evidence type="ECO:0000313" key="2">
    <source>
        <dbReference type="Proteomes" id="UP000799757"/>
    </source>
</evidence>
<reference evidence="1" key="1">
    <citation type="journal article" date="2020" name="Stud. Mycol.">
        <title>101 Dothideomycetes genomes: a test case for predicting lifestyles and emergence of pathogens.</title>
        <authorList>
            <person name="Haridas S."/>
            <person name="Albert R."/>
            <person name="Binder M."/>
            <person name="Bloem J."/>
            <person name="Labutti K."/>
            <person name="Salamov A."/>
            <person name="Andreopoulos B."/>
            <person name="Baker S."/>
            <person name="Barry K."/>
            <person name="Bills G."/>
            <person name="Bluhm B."/>
            <person name="Cannon C."/>
            <person name="Castanera R."/>
            <person name="Culley D."/>
            <person name="Daum C."/>
            <person name="Ezra D."/>
            <person name="Gonzalez J."/>
            <person name="Henrissat B."/>
            <person name="Kuo A."/>
            <person name="Liang C."/>
            <person name="Lipzen A."/>
            <person name="Lutzoni F."/>
            <person name="Magnuson J."/>
            <person name="Mondo S."/>
            <person name="Nolan M."/>
            <person name="Ohm R."/>
            <person name="Pangilinan J."/>
            <person name="Park H.-J."/>
            <person name="Ramirez L."/>
            <person name="Alfaro M."/>
            <person name="Sun H."/>
            <person name="Tritt A."/>
            <person name="Yoshinaga Y."/>
            <person name="Zwiers L.-H."/>
            <person name="Turgeon B."/>
            <person name="Goodwin S."/>
            <person name="Spatafora J."/>
            <person name="Crous P."/>
            <person name="Grigoriev I."/>
        </authorList>
    </citation>
    <scope>NUCLEOTIDE SEQUENCE</scope>
    <source>
        <strain evidence="1">CBS 109.77</strain>
    </source>
</reference>
<dbReference type="EMBL" id="MU002375">
    <property type="protein sequence ID" value="KAF2787001.1"/>
    <property type="molecule type" value="Genomic_DNA"/>
</dbReference>
<feature type="non-terminal residue" evidence="1">
    <location>
        <position position="1"/>
    </location>
</feature>
<feature type="non-terminal residue" evidence="1">
    <location>
        <position position="67"/>
    </location>
</feature>
<evidence type="ECO:0000313" key="1">
    <source>
        <dbReference type="EMBL" id="KAF2787001.1"/>
    </source>
</evidence>
<proteinExistence type="predicted"/>
<dbReference type="Proteomes" id="UP000799757">
    <property type="component" value="Unassembled WGS sequence"/>
</dbReference>